<dbReference type="InterPro" id="IPR045051">
    <property type="entry name" value="SBT"/>
</dbReference>
<evidence type="ECO:0000313" key="14">
    <source>
        <dbReference type="Proteomes" id="UP000070134"/>
    </source>
</evidence>
<dbReference type="InterPro" id="IPR000209">
    <property type="entry name" value="Peptidase_S8/S53_dom"/>
</dbReference>
<dbReference type="GO" id="GO:0004252">
    <property type="term" value="F:serine-type endopeptidase activity"/>
    <property type="evidence" value="ECO:0007669"/>
    <property type="project" value="UniProtKB-UniRule"/>
</dbReference>
<comment type="similarity">
    <text evidence="1 6">Belongs to the peptidase S8 family.</text>
</comment>
<reference evidence="13 14" key="1">
    <citation type="submission" date="2016-02" db="EMBL/GenBank/DDBJ databases">
        <title>Complete genome of Sinomonas atrocyanea KCTC 3377.</title>
        <authorList>
            <person name="Kim K.M."/>
        </authorList>
    </citation>
    <scope>NUCLEOTIDE SEQUENCE [LARGE SCALE GENOMIC DNA]</scope>
    <source>
        <strain evidence="13 14">KCTC 3377</strain>
    </source>
</reference>
<sequence precursor="true">MKRQPLRGAVPRRQRLAALAVGIPLALSVAAAPAHAAPDIMPAAPSSSPSADTGKVYEDGRYIVVLAEQAVASYDGGTPGYAPTKPGKGRKVDAGAPNVKAYDAHLRKAQRDVAGRHAVQVGQQFTTALNGFTATLTAAQAASLAKDSRVLTVAKDEQAAPDYTSNDFMKLTGPQGSWATQFGGKANAGKATVVGVIDTGYTPSNPFLTGDPVKPLAAGAAPQVGVPYLDTDGTIAMLKGDGQTFKGECQPGQGTGAAFDGSACNSKVLSARYFADPFLATVTPEHRAPEELISPVDVGSHGTHTASTAAGNADVHMSIAGTDFGVSSGVAPAAKVAVYKVCWEDDDPNTGGCYSSSSVAAIDAAITDGVDVLNYSISGNTDSTTDPVALAFLNAASAGIFVANSAGNSGPTPSTVNHASPWVTSVAASTFPGDLVGTVVVSDGSKYRGATVMSGEVKDKQPVLAQNAALAGAQDANLCMAGTLDPAKVTGKVVVCDRGVNARVDKSAEVKRAGGVGMVLVNLTPSSEDSDLHSVPTIHVNAPDGPALKAKIAADPALTVSLVKGDLTGKPASPAPQIAGFSSRGPSLASGGDLLKPDVAAPGVNVLAGVSPIANNGEQFGFMSGTSMASPHIAGVGALVLGKNPTWTPAMVKSAMMTTAYPLVNADGSANTNPFDGGAGHVDTTKVTDPGLVYNAGTKDWLAFLNGQGYPTGAPQAGSIEAKDVNLPSFALGSLVGEVQVTRQITALVPGLYRPRVNLPGIDFHVEPQALNFAKAGQTREVTITIKNVSAPDGRFTTGSLSWVGPRTVTSPIAIRPVEAKADPAYSFSSATGAGSGTFTVTSGSDSPIPVGLEGLAAVAQKAVTKVPGQVAAANDASNGLVSVTVPAGQKTARFVLKAADARTDWDMYVLAPNGSGGLKQFTAATGSASESLEIPNPIAGTYYVIANLFASPGNGATDAVIQAAAWAGDAGNATVTPNPIVAANGTQATETLAWNGLAAGTYMGRLTFGASGVTSWVDLTVGSGAAASAPAGAPTMATADGIPGR</sequence>
<dbReference type="PRINTS" id="PR00723">
    <property type="entry name" value="SUBTILISIN"/>
</dbReference>
<evidence type="ECO:0000256" key="8">
    <source>
        <dbReference type="SAM" id="SignalP"/>
    </source>
</evidence>
<dbReference type="Gene3D" id="2.60.120.380">
    <property type="match status" value="1"/>
</dbReference>
<dbReference type="Gene3D" id="3.40.50.200">
    <property type="entry name" value="Peptidase S8/S53 domain"/>
    <property type="match status" value="1"/>
</dbReference>
<dbReference type="InterPro" id="IPR036852">
    <property type="entry name" value="Peptidase_S8/S53_dom_sf"/>
</dbReference>
<dbReference type="PROSITE" id="PS00138">
    <property type="entry name" value="SUBTILASE_SER"/>
    <property type="match status" value="1"/>
</dbReference>
<evidence type="ECO:0000256" key="6">
    <source>
        <dbReference type="PROSITE-ProRule" id="PRU01240"/>
    </source>
</evidence>
<dbReference type="Pfam" id="PF02225">
    <property type="entry name" value="PA"/>
    <property type="match status" value="1"/>
</dbReference>
<dbReference type="CDD" id="cd02120">
    <property type="entry name" value="PA_subtilisin_like"/>
    <property type="match status" value="1"/>
</dbReference>
<keyword evidence="2 6" id="KW-0645">Protease</keyword>
<dbReference type="InterPro" id="IPR034197">
    <property type="entry name" value="Peptidases_S8_3"/>
</dbReference>
<dbReference type="Pfam" id="PF17766">
    <property type="entry name" value="fn3_6"/>
    <property type="match status" value="1"/>
</dbReference>
<evidence type="ECO:0000256" key="7">
    <source>
        <dbReference type="SAM" id="MobiDB-lite"/>
    </source>
</evidence>
<feature type="domain" description="Inhibitor I9" evidence="11">
    <location>
        <begin position="62"/>
        <end position="157"/>
    </location>
</feature>
<feature type="active site" description="Charge relay system" evidence="5 6">
    <location>
        <position position="301"/>
    </location>
</feature>
<dbReference type="InterPro" id="IPR041469">
    <property type="entry name" value="Subtilisin-like_FN3"/>
</dbReference>
<feature type="region of interest" description="Disordered" evidence="7">
    <location>
        <begin position="76"/>
        <end position="95"/>
    </location>
</feature>
<gene>
    <name evidence="13" type="ORF">SA2016_0514</name>
</gene>
<dbReference type="PANTHER" id="PTHR10795">
    <property type="entry name" value="PROPROTEIN CONVERTASE SUBTILISIN/KEXIN"/>
    <property type="match status" value="1"/>
</dbReference>
<feature type="active site" description="Charge relay system" evidence="5 6">
    <location>
        <position position="198"/>
    </location>
</feature>
<evidence type="ECO:0000256" key="4">
    <source>
        <dbReference type="ARBA" id="ARBA00022825"/>
    </source>
</evidence>
<keyword evidence="14" id="KW-1185">Reference proteome</keyword>
<dbReference type="STRING" id="37927.SA2016_0514"/>
<feature type="chain" id="PRO_5007445624" evidence="8">
    <location>
        <begin position="37"/>
        <end position="1046"/>
    </location>
</feature>
<accession>A0A126ZVK9</accession>
<feature type="domain" description="Peptidase S8/S53" evidence="9">
    <location>
        <begin position="189"/>
        <end position="670"/>
    </location>
</feature>
<name>A0A126ZVK9_9MICC</name>
<dbReference type="RefSeq" id="WP_229710875.1">
    <property type="nucleotide sequence ID" value="NZ_BJMO01000017.1"/>
</dbReference>
<keyword evidence="3 6" id="KW-0378">Hydrolase</keyword>
<evidence type="ECO:0000256" key="5">
    <source>
        <dbReference type="PIRSR" id="PIRSR615500-1"/>
    </source>
</evidence>
<dbReference type="SUPFAM" id="SSF52743">
    <property type="entry name" value="Subtilisin-like"/>
    <property type="match status" value="1"/>
</dbReference>
<dbReference type="InterPro" id="IPR015500">
    <property type="entry name" value="Peptidase_S8_subtilisin-rel"/>
</dbReference>
<dbReference type="CDD" id="cd04852">
    <property type="entry name" value="Peptidases_S8_3"/>
    <property type="match status" value="1"/>
</dbReference>
<feature type="domain" description="Subtilisin-like protease fibronectin type-III" evidence="12">
    <location>
        <begin position="724"/>
        <end position="815"/>
    </location>
</feature>
<evidence type="ECO:0000259" key="11">
    <source>
        <dbReference type="Pfam" id="PF05922"/>
    </source>
</evidence>
<feature type="compositionally biased region" description="Low complexity" evidence="7">
    <location>
        <begin position="1027"/>
        <end position="1040"/>
    </location>
</feature>
<dbReference type="Pfam" id="PF05922">
    <property type="entry name" value="Inhibitor_I9"/>
    <property type="match status" value="1"/>
</dbReference>
<organism evidence="13 14">
    <name type="scientific">Sinomonas atrocyanea</name>
    <dbReference type="NCBI Taxonomy" id="37927"/>
    <lineage>
        <taxon>Bacteria</taxon>
        <taxon>Bacillati</taxon>
        <taxon>Actinomycetota</taxon>
        <taxon>Actinomycetes</taxon>
        <taxon>Micrococcales</taxon>
        <taxon>Micrococcaceae</taxon>
        <taxon>Sinomonas</taxon>
    </lineage>
</organism>
<dbReference type="InterPro" id="IPR003137">
    <property type="entry name" value="PA_domain"/>
</dbReference>
<feature type="active site" description="Charge relay system" evidence="5 6">
    <location>
        <position position="627"/>
    </location>
</feature>
<dbReference type="EMBL" id="CP014518">
    <property type="protein sequence ID" value="AMM31209.1"/>
    <property type="molecule type" value="Genomic_DNA"/>
</dbReference>
<dbReference type="Gene3D" id="3.30.70.80">
    <property type="entry name" value="Peptidase S8 propeptide/proteinase inhibitor I9"/>
    <property type="match status" value="1"/>
</dbReference>
<dbReference type="InterPro" id="IPR037045">
    <property type="entry name" value="S8pro/Inhibitor_I9_sf"/>
</dbReference>
<evidence type="ECO:0000313" key="13">
    <source>
        <dbReference type="EMBL" id="AMM31209.1"/>
    </source>
</evidence>
<dbReference type="GO" id="GO:0006508">
    <property type="term" value="P:proteolysis"/>
    <property type="evidence" value="ECO:0007669"/>
    <property type="project" value="UniProtKB-KW"/>
</dbReference>
<dbReference type="Gene3D" id="3.50.30.30">
    <property type="match status" value="1"/>
</dbReference>
<dbReference type="KEGG" id="satk:SA2016_0514"/>
<proteinExistence type="inferred from homology"/>
<evidence type="ECO:0000256" key="2">
    <source>
        <dbReference type="ARBA" id="ARBA00022670"/>
    </source>
</evidence>
<feature type="domain" description="PA" evidence="10">
    <location>
        <begin position="475"/>
        <end position="548"/>
    </location>
</feature>
<feature type="signal peptide" evidence="8">
    <location>
        <begin position="1"/>
        <end position="36"/>
    </location>
</feature>
<protein>
    <submittedName>
        <fullName evidence="13">Protease</fullName>
    </submittedName>
</protein>
<evidence type="ECO:0000256" key="1">
    <source>
        <dbReference type="ARBA" id="ARBA00011073"/>
    </source>
</evidence>
<evidence type="ECO:0000259" key="12">
    <source>
        <dbReference type="Pfam" id="PF17766"/>
    </source>
</evidence>
<feature type="region of interest" description="Disordered" evidence="7">
    <location>
        <begin position="1027"/>
        <end position="1046"/>
    </location>
</feature>
<evidence type="ECO:0000259" key="10">
    <source>
        <dbReference type="Pfam" id="PF02225"/>
    </source>
</evidence>
<dbReference type="Gene3D" id="2.60.40.2310">
    <property type="match status" value="1"/>
</dbReference>
<evidence type="ECO:0000256" key="3">
    <source>
        <dbReference type="ARBA" id="ARBA00022801"/>
    </source>
</evidence>
<keyword evidence="8" id="KW-0732">Signal</keyword>
<dbReference type="AlphaFoldDB" id="A0A126ZVK9"/>
<dbReference type="InterPro" id="IPR023828">
    <property type="entry name" value="Peptidase_S8_Ser-AS"/>
</dbReference>
<dbReference type="Proteomes" id="UP000070134">
    <property type="component" value="Chromosome"/>
</dbReference>
<dbReference type="PATRIC" id="fig|37927.3.peg.530"/>
<dbReference type="Pfam" id="PF00082">
    <property type="entry name" value="Peptidase_S8"/>
    <property type="match status" value="1"/>
</dbReference>
<dbReference type="PROSITE" id="PS51892">
    <property type="entry name" value="SUBTILASE"/>
    <property type="match status" value="1"/>
</dbReference>
<keyword evidence="4 6" id="KW-0720">Serine protease</keyword>
<evidence type="ECO:0000259" key="9">
    <source>
        <dbReference type="Pfam" id="PF00082"/>
    </source>
</evidence>
<dbReference type="InterPro" id="IPR010259">
    <property type="entry name" value="S8pro/Inhibitor_I9"/>
</dbReference>